<dbReference type="OrthoDB" id="9852843at2"/>
<protein>
    <submittedName>
        <fullName evidence="1">Uncharacterized protein</fullName>
    </submittedName>
</protein>
<reference evidence="1 2" key="1">
    <citation type="submission" date="2016-10" db="EMBL/GenBank/DDBJ databases">
        <authorList>
            <person name="de Groot N.N."/>
        </authorList>
    </citation>
    <scope>NUCLEOTIDE SEQUENCE [LARGE SCALE GENOMIC DNA]</scope>
    <source>
        <strain evidence="1 2">KHGC13</strain>
    </source>
</reference>
<dbReference type="EMBL" id="FPBT01000057">
    <property type="protein sequence ID" value="SFU74205.1"/>
    <property type="molecule type" value="Genomic_DNA"/>
</dbReference>
<evidence type="ECO:0000313" key="2">
    <source>
        <dbReference type="Proteomes" id="UP000198817"/>
    </source>
</evidence>
<sequence>MSIKLKELWPPRDGMQKIPVYKEGGIAVFGERTIFQSPVILRKGLLECLLWSDPKNRGDEDVELISIIRMSPGLDLEIRMNDEGIQGVKFYKPNGDLLEFAPFSEDGKGLECNNAYDHITIDPANNDREAQLVRVGWNLIDTSLKPQ</sequence>
<organism evidence="1 2">
    <name type="scientific">Eubacterium pyruvativorans</name>
    <dbReference type="NCBI Taxonomy" id="155865"/>
    <lineage>
        <taxon>Bacteria</taxon>
        <taxon>Bacillati</taxon>
        <taxon>Bacillota</taxon>
        <taxon>Clostridia</taxon>
        <taxon>Eubacteriales</taxon>
        <taxon>Eubacteriaceae</taxon>
        <taxon>Eubacterium</taxon>
    </lineage>
</organism>
<dbReference type="Proteomes" id="UP000198817">
    <property type="component" value="Unassembled WGS sequence"/>
</dbReference>
<proteinExistence type="predicted"/>
<name>A0A1I7IMQ8_9FIRM</name>
<gene>
    <name evidence="1" type="ORF">SAMN05216508_1573</name>
</gene>
<dbReference type="RefSeq" id="WP_143096088.1">
    <property type="nucleotide sequence ID" value="NZ_FOWF01000059.1"/>
</dbReference>
<evidence type="ECO:0000313" key="1">
    <source>
        <dbReference type="EMBL" id="SFU74205.1"/>
    </source>
</evidence>
<accession>A0A1I7IMQ8</accession>
<keyword evidence="2" id="KW-1185">Reference proteome</keyword>
<dbReference type="AlphaFoldDB" id="A0A1I7IMQ8"/>